<evidence type="ECO:0000256" key="1">
    <source>
        <dbReference type="SAM" id="Phobius"/>
    </source>
</evidence>
<organism evidence="3 4">
    <name type="scientific">Serratia fonticola</name>
    <dbReference type="NCBI Taxonomy" id="47917"/>
    <lineage>
        <taxon>Bacteria</taxon>
        <taxon>Pseudomonadati</taxon>
        <taxon>Pseudomonadota</taxon>
        <taxon>Gammaproteobacteria</taxon>
        <taxon>Enterobacterales</taxon>
        <taxon>Yersiniaceae</taxon>
        <taxon>Serratia</taxon>
    </lineage>
</organism>
<gene>
    <name evidence="3" type="ORF">NCTC13193_03543</name>
</gene>
<reference evidence="3 4" key="1">
    <citation type="submission" date="2018-12" db="EMBL/GenBank/DDBJ databases">
        <authorList>
            <consortium name="Pathogen Informatics"/>
        </authorList>
    </citation>
    <scope>NUCLEOTIDE SEQUENCE [LARGE SCALE GENOMIC DNA]</scope>
    <source>
        <strain evidence="3 4">NCTC13193</strain>
    </source>
</reference>
<keyword evidence="1" id="KW-0812">Transmembrane</keyword>
<dbReference type="Proteomes" id="UP000270487">
    <property type="component" value="Chromosome"/>
</dbReference>
<feature type="domain" description="Inositolphosphotransferase Aur1/Ipt1" evidence="2">
    <location>
        <begin position="28"/>
        <end position="185"/>
    </location>
</feature>
<keyword evidence="1" id="KW-1133">Transmembrane helix</keyword>
<evidence type="ECO:0000259" key="2">
    <source>
        <dbReference type="Pfam" id="PF14378"/>
    </source>
</evidence>
<dbReference type="EMBL" id="LR134492">
    <property type="protein sequence ID" value="VEI72030.1"/>
    <property type="molecule type" value="Genomic_DNA"/>
</dbReference>
<accession>A0A448SW82</accession>
<dbReference type="InterPro" id="IPR036938">
    <property type="entry name" value="PAP2/HPO_sf"/>
</dbReference>
<dbReference type="SUPFAM" id="SSF48317">
    <property type="entry name" value="Acid phosphatase/Vanadium-dependent haloperoxidase"/>
    <property type="match status" value="1"/>
</dbReference>
<dbReference type="AlphaFoldDB" id="A0A448SW82"/>
<feature type="transmembrane region" description="Helical" evidence="1">
    <location>
        <begin position="51"/>
        <end position="68"/>
    </location>
</feature>
<dbReference type="GO" id="GO:0016020">
    <property type="term" value="C:membrane"/>
    <property type="evidence" value="ECO:0007669"/>
    <property type="project" value="UniProtKB-SubCell"/>
</dbReference>
<feature type="transmembrane region" description="Helical" evidence="1">
    <location>
        <begin position="126"/>
        <end position="142"/>
    </location>
</feature>
<feature type="transmembrane region" description="Helical" evidence="1">
    <location>
        <begin position="172"/>
        <end position="196"/>
    </location>
</feature>
<dbReference type="RefSeq" id="WP_141132448.1">
    <property type="nucleotide sequence ID" value="NZ_JAENMO010000004.1"/>
</dbReference>
<name>A0A448SW82_SERFO</name>
<sequence>MKEVIYRLWQMLLGWGFVGLIYNTTDRWQGAGYQLTPSWLDRAIPFSPHAIWLYLSFFLIVPLCYLLCPLSRIKWLRSSMQLAAIVAGAIYLLWPTTMDYPVDHGSSLSSTMLAALIGIDSKQNCLPSLHIALTALAVWAVADSRKKWRSVLLSVWGLAIAFSILQLRRHLLVDLLSGAVLAMAVGYACQHVRWIVSDYRQGERP</sequence>
<evidence type="ECO:0000313" key="3">
    <source>
        <dbReference type="EMBL" id="VEI72030.1"/>
    </source>
</evidence>
<dbReference type="CDD" id="cd03386">
    <property type="entry name" value="PAP2_Aur1_like"/>
    <property type="match status" value="1"/>
</dbReference>
<feature type="transmembrane region" description="Helical" evidence="1">
    <location>
        <begin position="148"/>
        <end position="165"/>
    </location>
</feature>
<protein>
    <recommendedName>
        <fullName evidence="2">Inositolphosphotransferase Aur1/Ipt1 domain-containing protein</fullName>
    </recommendedName>
</protein>
<proteinExistence type="predicted"/>
<dbReference type="InterPro" id="IPR026841">
    <property type="entry name" value="Aur1/Ipt1"/>
</dbReference>
<dbReference type="Gene3D" id="1.20.144.10">
    <property type="entry name" value="Phosphatidic acid phosphatase type 2/haloperoxidase"/>
    <property type="match status" value="1"/>
</dbReference>
<feature type="transmembrane region" description="Helical" evidence="1">
    <location>
        <begin position="75"/>
        <end position="94"/>
    </location>
</feature>
<evidence type="ECO:0000313" key="4">
    <source>
        <dbReference type="Proteomes" id="UP000270487"/>
    </source>
</evidence>
<dbReference type="Pfam" id="PF14378">
    <property type="entry name" value="PAP2_3"/>
    <property type="match status" value="1"/>
</dbReference>
<keyword evidence="1" id="KW-0472">Membrane</keyword>